<feature type="compositionally biased region" description="Basic residues" evidence="1">
    <location>
        <begin position="799"/>
        <end position="823"/>
    </location>
</feature>
<evidence type="ECO:0000313" key="2">
    <source>
        <dbReference type="EMBL" id="GIL51026.1"/>
    </source>
</evidence>
<protein>
    <submittedName>
        <fullName evidence="2">Uncharacterized protein</fullName>
    </submittedName>
</protein>
<organism evidence="2 3">
    <name type="scientific">Volvox africanus</name>
    <dbReference type="NCBI Taxonomy" id="51714"/>
    <lineage>
        <taxon>Eukaryota</taxon>
        <taxon>Viridiplantae</taxon>
        <taxon>Chlorophyta</taxon>
        <taxon>core chlorophytes</taxon>
        <taxon>Chlorophyceae</taxon>
        <taxon>CS clade</taxon>
        <taxon>Chlamydomonadales</taxon>
        <taxon>Volvocaceae</taxon>
        <taxon>Volvox</taxon>
    </lineage>
</organism>
<reference evidence="2" key="1">
    <citation type="journal article" date="2021" name="Proc. Natl. Acad. Sci. U.S.A.">
        <title>Three genomes in the algal genus Volvox reveal the fate of a haploid sex-determining region after a transition to homothallism.</title>
        <authorList>
            <person name="Yamamoto K."/>
            <person name="Hamaji T."/>
            <person name="Kawai-Toyooka H."/>
            <person name="Matsuzaki R."/>
            <person name="Takahashi F."/>
            <person name="Nishimura Y."/>
            <person name="Kawachi M."/>
            <person name="Noguchi H."/>
            <person name="Minakuchi Y."/>
            <person name="Umen J.G."/>
            <person name="Toyoda A."/>
            <person name="Nozaki H."/>
        </authorList>
    </citation>
    <scope>NUCLEOTIDE SEQUENCE</scope>
    <source>
        <strain evidence="2">NIES-3780</strain>
    </source>
</reference>
<feature type="compositionally biased region" description="Basic and acidic residues" evidence="1">
    <location>
        <begin position="721"/>
        <end position="730"/>
    </location>
</feature>
<feature type="compositionally biased region" description="Basic and acidic residues" evidence="1">
    <location>
        <begin position="849"/>
        <end position="860"/>
    </location>
</feature>
<feature type="compositionally biased region" description="Basic residues" evidence="1">
    <location>
        <begin position="748"/>
        <end position="763"/>
    </location>
</feature>
<evidence type="ECO:0000256" key="1">
    <source>
        <dbReference type="SAM" id="MobiDB-lite"/>
    </source>
</evidence>
<feature type="region of interest" description="Disordered" evidence="1">
    <location>
        <begin position="710"/>
        <end position="900"/>
    </location>
</feature>
<sequence>MNSMYLSTALEGIERLSVDAVVTRLKKVCALLDAILQSDRSRYLEARTWLLNSIASQSPPTDVRLACWEPLLAPVSARRSSARTSSIRPSPCNDLPRDPVPTPGTGVATSWPGRLLSDPRVVGSDCGDKVAVGERHATATGSVPDSMELLTQLLMLVSEVWPEKVASLLLDRPRVFVDFFQGPGSSRRILLWFSHFSMDGMRAFKYGSYALAHYALAHREEVWDLLQWEGKHPQAPVAVAAKTHYFCELALLPTVRSLLRHHPQFWASEQWQECCRDGAVLELDRRHFCEVLLKDLPSSDNCEPTNSGAGAARLAALLRDFISAPTPTGAAPSHGHPHWQLLCQRLLHQLDERQLLRLVNTLAAGQRLQVPQVAMAAATADAGSGGGGGGGGSKDAAAAGGSVPTLVGAYECVSGQGGWQDLSDLVLRGGAEWGSVTEAVIAYVMAAARGPMQRLLAEDREELVGQLEEMEQLAVELHGSPGSEGQGVRAAEACSAAVHASLLFGGRLDIAGPGRRCAKDRLLLLSELWTLREALRMAEGAERGGKAAQSLLKSATTTAIAAAAAGAPAAVVKPDTAVPREVVDRAVGSDRPASNGCVGNDGGADLDRGSHAVRLPLEVVMSGVRGIAFERLQGGPADAGGGGQDATARGDMLTSGRPLHAVATPAQPGFARSDRSTAAAQGETAVAGGCNAAATGGQYELLLSEDEDEVHRWTQHRRRRTGDIPRDGSRGKSHKSRKRRRVSEEGRRNRRGREHKRKRRRLHNRGEWESPSPTRSRSRSQSSSSSSSSSSEDRSQHKTEKRRMTHKKQRRRHAKRKSRRRRSSSNSSSYSVSDSGNSSSDAAATSSPGERDKKEHRERCGSSGTDGGAVHGRDSRRRGRSGSNLWDSRRSSTLAPGAGPAFDSDELDELDPLTHFHGDRGVACYRDGRGTTAIWRVLLPGASGAAASGANATAANVEIVGSCDDVADLLAAAACKHWVMAMLRRLKPR</sequence>
<feature type="compositionally biased region" description="Low complexity" evidence="1">
    <location>
        <begin position="824"/>
        <end position="847"/>
    </location>
</feature>
<accession>A0A8J4EYU9</accession>
<dbReference type="PANTHER" id="PTHR37766:SF1">
    <property type="entry name" value="OS01G0897100 PROTEIN"/>
    <property type="match status" value="1"/>
</dbReference>
<feature type="compositionally biased region" description="Basic residues" evidence="1">
    <location>
        <begin position="731"/>
        <end position="741"/>
    </location>
</feature>
<dbReference type="Proteomes" id="UP000747399">
    <property type="component" value="Unassembled WGS sequence"/>
</dbReference>
<dbReference type="EMBL" id="BNCO01000010">
    <property type="protein sequence ID" value="GIL51026.1"/>
    <property type="molecule type" value="Genomic_DNA"/>
</dbReference>
<proteinExistence type="predicted"/>
<dbReference type="PANTHER" id="PTHR37766">
    <property type="entry name" value="OS01G0897100 PROTEIN"/>
    <property type="match status" value="1"/>
</dbReference>
<comment type="caution">
    <text evidence="2">The sequence shown here is derived from an EMBL/GenBank/DDBJ whole genome shotgun (WGS) entry which is preliminary data.</text>
</comment>
<name>A0A8J4EYU9_9CHLO</name>
<dbReference type="AlphaFoldDB" id="A0A8J4EYU9"/>
<feature type="region of interest" description="Disordered" evidence="1">
    <location>
        <begin position="80"/>
        <end position="109"/>
    </location>
</feature>
<evidence type="ECO:0000313" key="3">
    <source>
        <dbReference type="Proteomes" id="UP000747399"/>
    </source>
</evidence>
<feature type="compositionally biased region" description="Low complexity" evidence="1">
    <location>
        <begin position="769"/>
        <end position="790"/>
    </location>
</feature>
<gene>
    <name evidence="2" type="ORF">Vafri_6992</name>
</gene>
<keyword evidence="3" id="KW-1185">Reference proteome</keyword>
<feature type="compositionally biased region" description="Low complexity" evidence="1">
    <location>
        <begin position="80"/>
        <end position="91"/>
    </location>
</feature>